<dbReference type="EMBL" id="CP108085">
    <property type="protein sequence ID" value="WUP79229.1"/>
    <property type="molecule type" value="Genomic_DNA"/>
</dbReference>
<sequence>MAGRPTFSDATWRRACGGGNCVEVAFQDGRVGVRDGKQGDDSPVLAFTAEEWRAFLQEAKTGAFDPS</sequence>
<feature type="domain" description="DUF397" evidence="1">
    <location>
        <begin position="16"/>
        <end position="60"/>
    </location>
</feature>
<evidence type="ECO:0000259" key="1">
    <source>
        <dbReference type="Pfam" id="PF04149"/>
    </source>
</evidence>
<proteinExistence type="predicted"/>
<gene>
    <name evidence="2" type="ORF">OG913_18915</name>
</gene>
<organism evidence="2 3">
    <name type="scientific">Microbispora hainanensis</name>
    <dbReference type="NCBI Taxonomy" id="568844"/>
    <lineage>
        <taxon>Bacteria</taxon>
        <taxon>Bacillati</taxon>
        <taxon>Actinomycetota</taxon>
        <taxon>Actinomycetes</taxon>
        <taxon>Streptosporangiales</taxon>
        <taxon>Streptosporangiaceae</taxon>
        <taxon>Microbispora</taxon>
    </lineage>
</organism>
<evidence type="ECO:0000313" key="3">
    <source>
        <dbReference type="Proteomes" id="UP001432011"/>
    </source>
</evidence>
<keyword evidence="3" id="KW-1185">Reference proteome</keyword>
<name>A0ABZ1T1P4_9ACTN</name>
<reference evidence="2" key="1">
    <citation type="submission" date="2022-10" db="EMBL/GenBank/DDBJ databases">
        <title>The complete genomes of actinobacterial strains from the NBC collection.</title>
        <authorList>
            <person name="Joergensen T.S."/>
            <person name="Alvarez Arevalo M."/>
            <person name="Sterndorff E.B."/>
            <person name="Faurdal D."/>
            <person name="Vuksanovic O."/>
            <person name="Mourched A.-S."/>
            <person name="Charusanti P."/>
            <person name="Shaw S."/>
            <person name="Blin K."/>
            <person name="Weber T."/>
        </authorList>
    </citation>
    <scope>NUCLEOTIDE SEQUENCE</scope>
    <source>
        <strain evidence="2">NBC_00254</strain>
    </source>
</reference>
<dbReference type="Pfam" id="PF04149">
    <property type="entry name" value="DUF397"/>
    <property type="match status" value="1"/>
</dbReference>
<evidence type="ECO:0000313" key="2">
    <source>
        <dbReference type="EMBL" id="WUP79229.1"/>
    </source>
</evidence>
<protein>
    <submittedName>
        <fullName evidence="2">DUF397 domain-containing protein</fullName>
    </submittedName>
</protein>
<dbReference type="InterPro" id="IPR007278">
    <property type="entry name" value="DUF397"/>
</dbReference>
<dbReference type="Proteomes" id="UP001432011">
    <property type="component" value="Chromosome"/>
</dbReference>
<accession>A0ABZ1T1P4</accession>